<reference evidence="1" key="1">
    <citation type="journal article" date="2020" name="mSystems">
        <title>Genome- and Community-Level Interaction Insights into Carbon Utilization and Element Cycling Functions of Hydrothermarchaeota in Hydrothermal Sediment.</title>
        <authorList>
            <person name="Zhou Z."/>
            <person name="Liu Y."/>
            <person name="Xu W."/>
            <person name="Pan J."/>
            <person name="Luo Z.H."/>
            <person name="Li M."/>
        </authorList>
    </citation>
    <scope>NUCLEOTIDE SEQUENCE [LARGE SCALE GENOMIC DNA]</scope>
    <source>
        <strain evidence="1">SpSt-125</strain>
    </source>
</reference>
<organism evidence="1">
    <name type="scientific">Ignisphaera aggregans</name>
    <dbReference type="NCBI Taxonomy" id="334771"/>
    <lineage>
        <taxon>Archaea</taxon>
        <taxon>Thermoproteota</taxon>
        <taxon>Thermoprotei</taxon>
        <taxon>Desulfurococcales</taxon>
        <taxon>Desulfurococcaceae</taxon>
        <taxon>Ignisphaera</taxon>
    </lineage>
</organism>
<proteinExistence type="predicted"/>
<name>A0A7J2U2H7_9CREN</name>
<evidence type="ECO:0000313" key="1">
    <source>
        <dbReference type="EMBL" id="HEM66507.1"/>
    </source>
</evidence>
<dbReference type="Pfam" id="PF09872">
    <property type="entry name" value="DUF2099"/>
    <property type="match status" value="1"/>
</dbReference>
<dbReference type="EMBL" id="DSEU01000017">
    <property type="protein sequence ID" value="HEM66507.1"/>
    <property type="molecule type" value="Genomic_DNA"/>
</dbReference>
<comment type="caution">
    <text evidence="1">The sequence shown here is derived from an EMBL/GenBank/DDBJ whole genome shotgun (WGS) entry which is preliminary data.</text>
</comment>
<accession>A0A7J2U2H7</accession>
<protein>
    <submittedName>
        <fullName evidence="1">DUF2099 family protein</fullName>
    </submittedName>
</protein>
<gene>
    <name evidence="1" type="ORF">ENO26_02900</name>
</gene>
<dbReference type="InterPro" id="IPR009181">
    <property type="entry name" value="Methan_mark_8"/>
</dbReference>
<sequence length="116" mass="13695">MCNTLTREECIKHIEKVDYVCISANNMLRKALASKALIQLDVTIPIYTLTKKMKNIVIDYIKELDKNLLIRNSIPYDEVYTARYIECNGFKGYVSIIEVEKDLEKDLYLQRFNYFL</sequence>
<dbReference type="AlphaFoldDB" id="A0A7J2U2H7"/>